<dbReference type="OrthoDB" id="798485at2"/>
<dbReference type="EMBL" id="AQRA01000005">
    <property type="protein sequence ID" value="EZH73661.1"/>
    <property type="molecule type" value="Genomic_DNA"/>
</dbReference>
<sequence length="91" mass="10937">MWAINEKFVDYSHPQEKDSVFLNPNQTMNPQVIEYPIIWKGFVGSEEVEIIQKGQGAHLDLHFIFKKFPERYNHIKPDIINWIHKYLRILN</sequence>
<protein>
    <submittedName>
        <fullName evidence="1">Uncharacterized protein</fullName>
    </submittedName>
</protein>
<organism evidence="1 2">
    <name type="scientific">Aquimarina atlantica</name>
    <dbReference type="NCBI Taxonomy" id="1317122"/>
    <lineage>
        <taxon>Bacteria</taxon>
        <taxon>Pseudomonadati</taxon>
        <taxon>Bacteroidota</taxon>
        <taxon>Flavobacteriia</taxon>
        <taxon>Flavobacteriales</taxon>
        <taxon>Flavobacteriaceae</taxon>
        <taxon>Aquimarina</taxon>
    </lineage>
</organism>
<accession>A0A023BUI0</accession>
<comment type="caution">
    <text evidence="1">The sequence shown here is derived from an EMBL/GenBank/DDBJ whole genome shotgun (WGS) entry which is preliminary data.</text>
</comment>
<dbReference type="RefSeq" id="WP_034242407.1">
    <property type="nucleotide sequence ID" value="NZ_AQRA01000005.1"/>
</dbReference>
<gene>
    <name evidence="1" type="ORF">ATO12_17140</name>
</gene>
<keyword evidence="2" id="KW-1185">Reference proteome</keyword>
<dbReference type="STRING" id="1317122.ATO12_17140"/>
<dbReference type="AlphaFoldDB" id="A0A023BUI0"/>
<evidence type="ECO:0000313" key="2">
    <source>
        <dbReference type="Proteomes" id="UP000023541"/>
    </source>
</evidence>
<name>A0A023BUI0_9FLAO</name>
<evidence type="ECO:0000313" key="1">
    <source>
        <dbReference type="EMBL" id="EZH73661.1"/>
    </source>
</evidence>
<reference evidence="1 2" key="1">
    <citation type="submission" date="2014-04" db="EMBL/GenBank/DDBJ databases">
        <title>Aquimarina sp. 22II-S11-z7 Genome Sequencing.</title>
        <authorList>
            <person name="Lai Q."/>
        </authorList>
    </citation>
    <scope>NUCLEOTIDE SEQUENCE [LARGE SCALE GENOMIC DNA]</scope>
    <source>
        <strain evidence="1 2">22II-S11-z7</strain>
    </source>
</reference>
<proteinExistence type="predicted"/>
<dbReference type="Proteomes" id="UP000023541">
    <property type="component" value="Unassembled WGS sequence"/>
</dbReference>